<keyword evidence="1" id="KW-1133">Transmembrane helix</keyword>
<gene>
    <name evidence="2" type="ORF">OE88DRAFT_427778</name>
</gene>
<evidence type="ECO:0000256" key="1">
    <source>
        <dbReference type="SAM" id="Phobius"/>
    </source>
</evidence>
<evidence type="ECO:0000313" key="3">
    <source>
        <dbReference type="Proteomes" id="UP000305948"/>
    </source>
</evidence>
<dbReference type="AlphaFoldDB" id="A0A5C3MWY1"/>
<accession>A0A5C3MWY1</accession>
<evidence type="ECO:0000313" key="2">
    <source>
        <dbReference type="EMBL" id="TFK49463.1"/>
    </source>
</evidence>
<feature type="transmembrane region" description="Helical" evidence="1">
    <location>
        <begin position="77"/>
        <end position="98"/>
    </location>
</feature>
<protein>
    <submittedName>
        <fullName evidence="2">Uncharacterized protein</fullName>
    </submittedName>
</protein>
<organism evidence="2 3">
    <name type="scientific">Heliocybe sulcata</name>
    <dbReference type="NCBI Taxonomy" id="5364"/>
    <lineage>
        <taxon>Eukaryota</taxon>
        <taxon>Fungi</taxon>
        <taxon>Dikarya</taxon>
        <taxon>Basidiomycota</taxon>
        <taxon>Agaricomycotina</taxon>
        <taxon>Agaricomycetes</taxon>
        <taxon>Gloeophyllales</taxon>
        <taxon>Gloeophyllaceae</taxon>
        <taxon>Heliocybe</taxon>
    </lineage>
</organism>
<proteinExistence type="predicted"/>
<keyword evidence="1" id="KW-0472">Membrane</keyword>
<name>A0A5C3MWY1_9AGAM</name>
<dbReference type="EMBL" id="ML213516">
    <property type="protein sequence ID" value="TFK49463.1"/>
    <property type="molecule type" value="Genomic_DNA"/>
</dbReference>
<keyword evidence="1" id="KW-0812">Transmembrane</keyword>
<dbReference type="Proteomes" id="UP000305948">
    <property type="component" value="Unassembled WGS sequence"/>
</dbReference>
<feature type="transmembrane region" description="Helical" evidence="1">
    <location>
        <begin position="43"/>
        <end position="65"/>
    </location>
</feature>
<dbReference type="OrthoDB" id="3341077at2759"/>
<keyword evidence="3" id="KW-1185">Reference proteome</keyword>
<feature type="transmembrane region" description="Helical" evidence="1">
    <location>
        <begin position="6"/>
        <end position="22"/>
    </location>
</feature>
<reference evidence="2 3" key="1">
    <citation type="journal article" date="2019" name="Nat. Ecol. Evol.">
        <title>Megaphylogeny resolves global patterns of mushroom evolution.</title>
        <authorList>
            <person name="Varga T."/>
            <person name="Krizsan K."/>
            <person name="Foldi C."/>
            <person name="Dima B."/>
            <person name="Sanchez-Garcia M."/>
            <person name="Sanchez-Ramirez S."/>
            <person name="Szollosi G.J."/>
            <person name="Szarkandi J.G."/>
            <person name="Papp V."/>
            <person name="Albert L."/>
            <person name="Andreopoulos W."/>
            <person name="Angelini C."/>
            <person name="Antonin V."/>
            <person name="Barry K.W."/>
            <person name="Bougher N.L."/>
            <person name="Buchanan P."/>
            <person name="Buyck B."/>
            <person name="Bense V."/>
            <person name="Catcheside P."/>
            <person name="Chovatia M."/>
            <person name="Cooper J."/>
            <person name="Damon W."/>
            <person name="Desjardin D."/>
            <person name="Finy P."/>
            <person name="Geml J."/>
            <person name="Haridas S."/>
            <person name="Hughes K."/>
            <person name="Justo A."/>
            <person name="Karasinski D."/>
            <person name="Kautmanova I."/>
            <person name="Kiss B."/>
            <person name="Kocsube S."/>
            <person name="Kotiranta H."/>
            <person name="LaButti K.M."/>
            <person name="Lechner B.E."/>
            <person name="Liimatainen K."/>
            <person name="Lipzen A."/>
            <person name="Lukacs Z."/>
            <person name="Mihaltcheva S."/>
            <person name="Morgado L.N."/>
            <person name="Niskanen T."/>
            <person name="Noordeloos M.E."/>
            <person name="Ohm R.A."/>
            <person name="Ortiz-Santana B."/>
            <person name="Ovrebo C."/>
            <person name="Racz N."/>
            <person name="Riley R."/>
            <person name="Savchenko A."/>
            <person name="Shiryaev A."/>
            <person name="Soop K."/>
            <person name="Spirin V."/>
            <person name="Szebenyi C."/>
            <person name="Tomsovsky M."/>
            <person name="Tulloss R.E."/>
            <person name="Uehling J."/>
            <person name="Grigoriev I.V."/>
            <person name="Vagvolgyi C."/>
            <person name="Papp T."/>
            <person name="Martin F.M."/>
            <person name="Miettinen O."/>
            <person name="Hibbett D.S."/>
            <person name="Nagy L.G."/>
        </authorList>
    </citation>
    <scope>NUCLEOTIDE SEQUENCE [LARGE SCALE GENOMIC DNA]</scope>
    <source>
        <strain evidence="2 3">OMC1185</strain>
    </source>
</reference>
<sequence>MLVGYYASSFATNILMSALIAYRIRRATKDLRTFFGKGHAVKYVRAASIIIETGAIYALFLLFAFVLRGPSPLPAGWIFGTLVTMCASILPALLTLLLSINGKSEDWSSGSGHITSTLPIDFAILQVTSSGMVPTNQQIEPRFNCVRHPTSRDECSLPTASSALECKV</sequence>